<evidence type="ECO:0000313" key="1">
    <source>
        <dbReference type="EMBL" id="KEF59797.1"/>
    </source>
</evidence>
<dbReference type="EMBL" id="AMGV01000003">
    <property type="protein sequence ID" value="KEF59797.1"/>
    <property type="molecule type" value="Genomic_DNA"/>
</dbReference>
<proteinExistence type="predicted"/>
<evidence type="ECO:0000313" key="2">
    <source>
        <dbReference type="Proteomes" id="UP000027920"/>
    </source>
</evidence>
<dbReference type="Proteomes" id="UP000027920">
    <property type="component" value="Unassembled WGS sequence"/>
</dbReference>
<protein>
    <recommendedName>
        <fullName evidence="3">F-box domain-containing protein</fullName>
    </recommendedName>
</protein>
<name>A0A072PJA7_9EURO</name>
<dbReference type="RefSeq" id="XP_013262387.1">
    <property type="nucleotide sequence ID" value="XM_013406933.1"/>
</dbReference>
<reference evidence="1 2" key="1">
    <citation type="submission" date="2013-03" db="EMBL/GenBank/DDBJ databases">
        <title>The Genome Sequence of Exophiala aquamarina CBS 119918.</title>
        <authorList>
            <consortium name="The Broad Institute Genomics Platform"/>
            <person name="Cuomo C."/>
            <person name="de Hoog S."/>
            <person name="Gorbushina A."/>
            <person name="Walker B."/>
            <person name="Young S.K."/>
            <person name="Zeng Q."/>
            <person name="Gargeya S."/>
            <person name="Fitzgerald M."/>
            <person name="Haas B."/>
            <person name="Abouelleil A."/>
            <person name="Allen A.W."/>
            <person name="Alvarado L."/>
            <person name="Arachchi H.M."/>
            <person name="Berlin A.M."/>
            <person name="Chapman S.B."/>
            <person name="Gainer-Dewar J."/>
            <person name="Goldberg J."/>
            <person name="Griggs A."/>
            <person name="Gujja S."/>
            <person name="Hansen M."/>
            <person name="Howarth C."/>
            <person name="Imamovic A."/>
            <person name="Ireland A."/>
            <person name="Larimer J."/>
            <person name="McCowan C."/>
            <person name="Murphy C."/>
            <person name="Pearson M."/>
            <person name="Poon T.W."/>
            <person name="Priest M."/>
            <person name="Roberts A."/>
            <person name="Saif S."/>
            <person name="Shea T."/>
            <person name="Sisk P."/>
            <person name="Sykes S."/>
            <person name="Wortman J."/>
            <person name="Nusbaum C."/>
            <person name="Birren B."/>
        </authorList>
    </citation>
    <scope>NUCLEOTIDE SEQUENCE [LARGE SCALE GENOMIC DNA]</scope>
    <source>
        <strain evidence="1 2">CBS 119918</strain>
    </source>
</reference>
<sequence length="556" mass="63187">MADQYGGNTLPEEILSIICQELGSDGDFGSLYRCARSSKSFADPALRTMYQLHQNSPAFEQREYLDIQQRPVNFSIRAAEQADFFRKWTLLWRSITLSSLDDKTCYKPYCRYIRTLDFRNLSFMLEDQKFMGAVRKAFFAGPLQRFYFPKKEFNKQVVDVVATVNAIGDAVTAKTTLLEEIDGHISPGFLPRWISRSPKLQSLVLWKGEALANGAGESIAQHCDQFRNLTIHDWLSPDADESFACFLNELPADTLTYFEIISQNEIGKLSFQALGHHKSLQQLDLGNLNREAIQNLNALKACTEIHTLKLDDYFGTVQLEAVNNDVFIEIVEWLSSCRKLRDLRLKKFFDGPAILSRVLYSPTVRLTTLSLEGYTVRHTSAQLFHSALSEQQSLESVFLKGNGEDTTPDDLQIMVEGLCNLTNLRELVLKDVSDEFSEEHIISLALGLPLLEEFWTSGGEVSADILPALAHLKKLKNLNLYALTRFPMDAIIDFLSSLDSQAQRGFNLSLMAADPEWDLSEMEQDIIREYIRANLDGRFEFVLWREADLSDSEDDS</sequence>
<dbReference type="AlphaFoldDB" id="A0A072PJA7"/>
<dbReference type="OrthoDB" id="10028886at2759"/>
<dbReference type="HOGENOM" id="CLU_036208_0_0_1"/>
<evidence type="ECO:0008006" key="3">
    <source>
        <dbReference type="Google" id="ProtNLM"/>
    </source>
</evidence>
<accession>A0A072PJA7</accession>
<dbReference type="GeneID" id="25279574"/>
<organism evidence="1 2">
    <name type="scientific">Exophiala aquamarina CBS 119918</name>
    <dbReference type="NCBI Taxonomy" id="1182545"/>
    <lineage>
        <taxon>Eukaryota</taxon>
        <taxon>Fungi</taxon>
        <taxon>Dikarya</taxon>
        <taxon>Ascomycota</taxon>
        <taxon>Pezizomycotina</taxon>
        <taxon>Eurotiomycetes</taxon>
        <taxon>Chaetothyriomycetidae</taxon>
        <taxon>Chaetothyriales</taxon>
        <taxon>Herpotrichiellaceae</taxon>
        <taxon>Exophiala</taxon>
    </lineage>
</organism>
<dbReference type="VEuPathDB" id="FungiDB:A1O9_04645"/>
<comment type="caution">
    <text evidence="1">The sequence shown here is derived from an EMBL/GenBank/DDBJ whole genome shotgun (WGS) entry which is preliminary data.</text>
</comment>
<keyword evidence="2" id="KW-1185">Reference proteome</keyword>
<dbReference type="Gene3D" id="3.80.10.10">
    <property type="entry name" value="Ribonuclease Inhibitor"/>
    <property type="match status" value="2"/>
</dbReference>
<dbReference type="InterPro" id="IPR032675">
    <property type="entry name" value="LRR_dom_sf"/>
</dbReference>
<dbReference type="STRING" id="1182545.A0A072PJA7"/>
<gene>
    <name evidence="1" type="ORF">A1O9_04645</name>
</gene>
<dbReference type="SUPFAM" id="SSF52047">
    <property type="entry name" value="RNI-like"/>
    <property type="match status" value="1"/>
</dbReference>